<evidence type="ECO:0000256" key="1">
    <source>
        <dbReference type="SAM" id="MobiDB-lite"/>
    </source>
</evidence>
<accession>A0AAD9FR13</accession>
<protein>
    <submittedName>
        <fullName evidence="2">Uncharacterized protein</fullName>
    </submittedName>
</protein>
<feature type="compositionally biased region" description="Polar residues" evidence="1">
    <location>
        <begin position="270"/>
        <end position="281"/>
    </location>
</feature>
<dbReference type="EMBL" id="JAODAN010000004">
    <property type="protein sequence ID" value="KAK1924633.1"/>
    <property type="molecule type" value="Genomic_DNA"/>
</dbReference>
<dbReference type="Proteomes" id="UP001182556">
    <property type="component" value="Unassembled WGS sequence"/>
</dbReference>
<feature type="region of interest" description="Disordered" evidence="1">
    <location>
        <begin position="37"/>
        <end position="81"/>
    </location>
</feature>
<comment type="caution">
    <text evidence="2">The sequence shown here is derived from an EMBL/GenBank/DDBJ whole genome shotgun (WGS) entry which is preliminary data.</text>
</comment>
<name>A0AAD9FR13_PAPLA</name>
<reference evidence="2" key="1">
    <citation type="submission" date="2023-02" db="EMBL/GenBank/DDBJ databases">
        <title>Identification and recombinant expression of a fungal hydrolase from Papiliotrema laurentii that hydrolyzes apple cutin and clears colloidal polyester polyurethane.</title>
        <authorList>
            <consortium name="DOE Joint Genome Institute"/>
            <person name="Roman V.A."/>
            <person name="Bojanowski C."/>
            <person name="Crable B.R."/>
            <person name="Wagner D.N."/>
            <person name="Hung C.S."/>
            <person name="Nadeau L.J."/>
            <person name="Schratz L."/>
            <person name="Haridas S."/>
            <person name="Pangilinan J."/>
            <person name="Lipzen A."/>
            <person name="Na H."/>
            <person name="Yan M."/>
            <person name="Ng V."/>
            <person name="Grigoriev I.V."/>
            <person name="Spatafora J.W."/>
            <person name="Barlow D."/>
            <person name="Biffinger J."/>
            <person name="Kelley-Loughnane N."/>
            <person name="Varaljay V.A."/>
            <person name="Crookes-Goodson W.J."/>
        </authorList>
    </citation>
    <scope>NUCLEOTIDE SEQUENCE</scope>
    <source>
        <strain evidence="2">5307AH</strain>
    </source>
</reference>
<sequence length="342" mass="38145">MATALSTFATWKSWAVNRAKDYAASFSRTGKYLARLGDAEEEHTGNDPTTPPKLSEGVSTESPRPPAADRGSEDPREESHQLLTVEEPDAEDEIQAFTAYCLSALNHVYHPRPQDVQTIERLERFLDHLTLLTLQSQGTNRDHNGNVVRTIQHAIQAINHAHSRLTNETLPSGRCLTCDITRPLSELAIGYWETLRSSRIGQYKKLVEGATKHYRDESHETPEEGEEACDLLITVNRKPSRAVRDEDQPVMLCLGHTANASPIREALQGWASSPRSQQESVAGNGDEDRDVQIRTWNLPHGTIGEHPRLINTFRGKGSTIGPLSTVMEVWAKRYHCVEGNGE</sequence>
<feature type="region of interest" description="Disordered" evidence="1">
    <location>
        <begin position="268"/>
        <end position="290"/>
    </location>
</feature>
<dbReference type="AlphaFoldDB" id="A0AAD9FR13"/>
<keyword evidence="3" id="KW-1185">Reference proteome</keyword>
<gene>
    <name evidence="2" type="ORF">DB88DRAFT_472024</name>
</gene>
<feature type="compositionally biased region" description="Basic and acidic residues" evidence="1">
    <location>
        <begin position="70"/>
        <end position="80"/>
    </location>
</feature>
<organism evidence="2 3">
    <name type="scientific">Papiliotrema laurentii</name>
    <name type="common">Cryptococcus laurentii</name>
    <dbReference type="NCBI Taxonomy" id="5418"/>
    <lineage>
        <taxon>Eukaryota</taxon>
        <taxon>Fungi</taxon>
        <taxon>Dikarya</taxon>
        <taxon>Basidiomycota</taxon>
        <taxon>Agaricomycotina</taxon>
        <taxon>Tremellomycetes</taxon>
        <taxon>Tremellales</taxon>
        <taxon>Rhynchogastremaceae</taxon>
        <taxon>Papiliotrema</taxon>
    </lineage>
</organism>
<evidence type="ECO:0000313" key="3">
    <source>
        <dbReference type="Proteomes" id="UP001182556"/>
    </source>
</evidence>
<proteinExistence type="predicted"/>
<evidence type="ECO:0000313" key="2">
    <source>
        <dbReference type="EMBL" id="KAK1924633.1"/>
    </source>
</evidence>